<feature type="signal peptide" evidence="2">
    <location>
        <begin position="1"/>
        <end position="25"/>
    </location>
</feature>
<dbReference type="InterPro" id="IPR051331">
    <property type="entry name" value="Chorismate_mutase-related"/>
</dbReference>
<dbReference type="GO" id="GO:0009697">
    <property type="term" value="P:salicylic acid biosynthetic process"/>
    <property type="evidence" value="ECO:0007669"/>
    <property type="project" value="TreeGrafter"/>
</dbReference>
<name>L8GTG4_ACACF</name>
<dbReference type="Proteomes" id="UP000011083">
    <property type="component" value="Unassembled WGS sequence"/>
</dbReference>
<evidence type="ECO:0000256" key="1">
    <source>
        <dbReference type="ARBA" id="ARBA00023235"/>
    </source>
</evidence>
<sequence>MRSALLAALATLAVLFFFVSAPAAAQDDFAQQLANALPANYGQLKDQVAALQANLTAQIAAVQSSLAAVAANVKYIKSLEQLGNLTEASTCTTLDCVRTPINQLDDLIMQLYATRLSFAVQAGFIKYQAGQDVLDPSRESVVLAAAAANAVANGLPSYVGSVLYGNYCMLYVSKRLEVETLNEAYNAGLPMPVQHAD</sequence>
<dbReference type="SUPFAM" id="SSF48600">
    <property type="entry name" value="Chorismate mutase II"/>
    <property type="match status" value="1"/>
</dbReference>
<keyword evidence="2" id="KW-0732">Signal</keyword>
<dbReference type="InterPro" id="IPR002701">
    <property type="entry name" value="CM_II_prokaryot"/>
</dbReference>
<organism evidence="4 5">
    <name type="scientific">Acanthamoeba castellanii (strain ATCC 30010 / Neff)</name>
    <dbReference type="NCBI Taxonomy" id="1257118"/>
    <lineage>
        <taxon>Eukaryota</taxon>
        <taxon>Amoebozoa</taxon>
        <taxon>Discosea</taxon>
        <taxon>Longamoebia</taxon>
        <taxon>Centramoebida</taxon>
        <taxon>Acanthamoebidae</taxon>
        <taxon>Acanthamoeba</taxon>
    </lineage>
</organism>
<dbReference type="Gene3D" id="1.20.59.10">
    <property type="entry name" value="Chorismate mutase"/>
    <property type="match status" value="1"/>
</dbReference>
<dbReference type="OrthoDB" id="2843337at2759"/>
<feature type="chain" id="PRO_5003990068" evidence="2">
    <location>
        <begin position="26"/>
        <end position="197"/>
    </location>
</feature>
<dbReference type="GO" id="GO:0004106">
    <property type="term" value="F:chorismate mutase activity"/>
    <property type="evidence" value="ECO:0007669"/>
    <property type="project" value="InterPro"/>
</dbReference>
<dbReference type="AlphaFoldDB" id="L8GTG4"/>
<accession>L8GTG4</accession>
<feature type="domain" description="Chorismate mutase" evidence="3">
    <location>
        <begin position="88"/>
        <end position="197"/>
    </location>
</feature>
<dbReference type="EMBL" id="KB008020">
    <property type="protein sequence ID" value="ELR15898.1"/>
    <property type="molecule type" value="Genomic_DNA"/>
</dbReference>
<evidence type="ECO:0000313" key="5">
    <source>
        <dbReference type="Proteomes" id="UP000011083"/>
    </source>
</evidence>
<keyword evidence="1" id="KW-0413">Isomerase</keyword>
<dbReference type="VEuPathDB" id="AmoebaDB:ACA1_188360"/>
<keyword evidence="5" id="KW-1185">Reference proteome</keyword>
<dbReference type="GO" id="GO:0046417">
    <property type="term" value="P:chorismate metabolic process"/>
    <property type="evidence" value="ECO:0007669"/>
    <property type="project" value="InterPro"/>
</dbReference>
<evidence type="ECO:0000259" key="3">
    <source>
        <dbReference type="PROSITE" id="PS51168"/>
    </source>
</evidence>
<proteinExistence type="predicted"/>
<dbReference type="InterPro" id="IPR036979">
    <property type="entry name" value="CM_dom_sf"/>
</dbReference>
<dbReference type="RefSeq" id="XP_004337911.1">
    <property type="nucleotide sequence ID" value="XM_004337863.1"/>
</dbReference>
<protein>
    <submittedName>
        <fullName evidence="4">Chorismate mutase subfamily protein</fullName>
    </submittedName>
</protein>
<reference evidence="4 5" key="1">
    <citation type="journal article" date="2013" name="Genome Biol.">
        <title>Genome of Acanthamoeba castellanii highlights extensive lateral gene transfer and early evolution of tyrosine kinase signaling.</title>
        <authorList>
            <person name="Clarke M."/>
            <person name="Lohan A.J."/>
            <person name="Liu B."/>
            <person name="Lagkouvardos I."/>
            <person name="Roy S."/>
            <person name="Zafar N."/>
            <person name="Bertelli C."/>
            <person name="Schilde C."/>
            <person name="Kianianmomeni A."/>
            <person name="Burglin T.R."/>
            <person name="Frech C."/>
            <person name="Turcotte B."/>
            <person name="Kopec K.O."/>
            <person name="Synnott J.M."/>
            <person name="Choo C."/>
            <person name="Paponov I."/>
            <person name="Finkler A."/>
            <person name="Soon Heng Tan C."/>
            <person name="Hutchins A.P."/>
            <person name="Weinmeier T."/>
            <person name="Rattei T."/>
            <person name="Chu J.S."/>
            <person name="Gimenez G."/>
            <person name="Irimia M."/>
            <person name="Rigden D.J."/>
            <person name="Fitzpatrick D.A."/>
            <person name="Lorenzo-Morales J."/>
            <person name="Bateman A."/>
            <person name="Chiu C.H."/>
            <person name="Tang P."/>
            <person name="Hegemann P."/>
            <person name="Fromm H."/>
            <person name="Raoult D."/>
            <person name="Greub G."/>
            <person name="Miranda-Saavedra D."/>
            <person name="Chen N."/>
            <person name="Nash P."/>
            <person name="Ginger M.L."/>
            <person name="Horn M."/>
            <person name="Schaap P."/>
            <person name="Caler L."/>
            <person name="Loftus B."/>
        </authorList>
    </citation>
    <scope>NUCLEOTIDE SEQUENCE [LARGE SCALE GENOMIC DNA]</scope>
    <source>
        <strain evidence="4 5">Neff</strain>
    </source>
</reference>
<dbReference type="Pfam" id="PF01817">
    <property type="entry name" value="CM_2"/>
    <property type="match status" value="1"/>
</dbReference>
<dbReference type="PANTHER" id="PTHR38041:SF1">
    <property type="entry name" value="CHORISMATE MUTASE"/>
    <property type="match status" value="1"/>
</dbReference>
<evidence type="ECO:0000256" key="2">
    <source>
        <dbReference type="SAM" id="SignalP"/>
    </source>
</evidence>
<dbReference type="GeneID" id="14916556"/>
<dbReference type="InterPro" id="IPR036263">
    <property type="entry name" value="Chorismate_II_sf"/>
</dbReference>
<dbReference type="PROSITE" id="PS51168">
    <property type="entry name" value="CHORISMATE_MUT_2"/>
    <property type="match status" value="1"/>
</dbReference>
<evidence type="ECO:0000313" key="4">
    <source>
        <dbReference type="EMBL" id="ELR15898.1"/>
    </source>
</evidence>
<dbReference type="PANTHER" id="PTHR38041">
    <property type="entry name" value="CHORISMATE MUTASE"/>
    <property type="match status" value="1"/>
</dbReference>
<dbReference type="KEGG" id="acan:ACA1_188360"/>
<gene>
    <name evidence="4" type="ORF">ACA1_188360</name>
</gene>
<dbReference type="SMART" id="SM00830">
    <property type="entry name" value="CM_2"/>
    <property type="match status" value="1"/>
</dbReference>